<feature type="chain" id="PRO_5045544925" description="Lipoprotein" evidence="1">
    <location>
        <begin position="23"/>
        <end position="243"/>
    </location>
</feature>
<sequence length="243" mass="26114">MRTRASWPVLAALLLAAGCVSQTTLQPLPTTPTTQAGSAVSEAEGVRLVADGDAWRGTPSNLENIVTPVQVRIENQSGRALRIDYDHFVLVGASRFEYAALAPFELREEGLSAVGGSGGGGSVALGVGIGSWWGWGPSPFRSGYGWGRWGWGPGWGPGWYGPGWYDPFYGPYAWRPPEPLPTRDMVRRSLPEGTLETGGTVTGFLYFQNVSEREGHVTLQASLVDARTGEQFGTLSIPFVVRS</sequence>
<proteinExistence type="predicted"/>
<dbReference type="RefSeq" id="WP_395811490.1">
    <property type="nucleotide sequence ID" value="NZ_CP043494.1"/>
</dbReference>
<evidence type="ECO:0008006" key="4">
    <source>
        <dbReference type="Google" id="ProtNLM"/>
    </source>
</evidence>
<feature type="signal peptide" evidence="1">
    <location>
        <begin position="1"/>
        <end position="22"/>
    </location>
</feature>
<accession>A0ABY9X7G7</accession>
<name>A0ABY9X7G7_9BACT</name>
<evidence type="ECO:0000313" key="3">
    <source>
        <dbReference type="Proteomes" id="UP001611383"/>
    </source>
</evidence>
<dbReference type="Proteomes" id="UP001611383">
    <property type="component" value="Chromosome"/>
</dbReference>
<evidence type="ECO:0000256" key="1">
    <source>
        <dbReference type="SAM" id="SignalP"/>
    </source>
</evidence>
<keyword evidence="1" id="KW-0732">Signal</keyword>
<keyword evidence="3" id="KW-1185">Reference proteome</keyword>
<dbReference type="EMBL" id="CP043494">
    <property type="protein sequence ID" value="WNG51339.1"/>
    <property type="molecule type" value="Genomic_DNA"/>
</dbReference>
<dbReference type="PROSITE" id="PS51257">
    <property type="entry name" value="PROKAR_LIPOPROTEIN"/>
    <property type="match status" value="1"/>
</dbReference>
<protein>
    <recommendedName>
        <fullName evidence="4">Lipoprotein</fullName>
    </recommendedName>
</protein>
<evidence type="ECO:0000313" key="2">
    <source>
        <dbReference type="EMBL" id="WNG51339.1"/>
    </source>
</evidence>
<organism evidence="2 3">
    <name type="scientific">Archangium minus</name>
    <dbReference type="NCBI Taxonomy" id="83450"/>
    <lineage>
        <taxon>Bacteria</taxon>
        <taxon>Pseudomonadati</taxon>
        <taxon>Myxococcota</taxon>
        <taxon>Myxococcia</taxon>
        <taxon>Myxococcales</taxon>
        <taxon>Cystobacterineae</taxon>
        <taxon>Archangiaceae</taxon>
        <taxon>Archangium</taxon>
    </lineage>
</organism>
<reference evidence="2 3" key="1">
    <citation type="submission" date="2019-08" db="EMBL/GenBank/DDBJ databases">
        <title>Archangium and Cystobacter genomes.</title>
        <authorList>
            <person name="Chen I.-C.K."/>
            <person name="Wielgoss S."/>
        </authorList>
    </citation>
    <scope>NUCLEOTIDE SEQUENCE [LARGE SCALE GENOMIC DNA]</scope>
    <source>
        <strain evidence="2 3">Cbm 6</strain>
    </source>
</reference>
<gene>
    <name evidence="2" type="ORF">F0U60_49810</name>
</gene>